<dbReference type="PROSITE" id="PS51186">
    <property type="entry name" value="GNAT"/>
    <property type="match status" value="1"/>
</dbReference>
<feature type="domain" description="N-acetyltransferase" evidence="1">
    <location>
        <begin position="9"/>
        <end position="163"/>
    </location>
</feature>
<evidence type="ECO:0000313" key="2">
    <source>
        <dbReference type="EMBL" id="CAL2107609.1"/>
    </source>
</evidence>
<keyword evidence="3" id="KW-1185">Reference proteome</keyword>
<protein>
    <submittedName>
        <fullName evidence="2">Acetyltransferase</fullName>
        <ecNumber evidence="2">2.3.1.-</ecNumber>
    </submittedName>
</protein>
<proteinExistence type="predicted"/>
<accession>A0ABP1FH72</accession>
<name>A0ABP1FH72_9FLAO</name>
<dbReference type="GO" id="GO:0016746">
    <property type="term" value="F:acyltransferase activity"/>
    <property type="evidence" value="ECO:0007669"/>
    <property type="project" value="UniProtKB-KW"/>
</dbReference>
<dbReference type="CDD" id="cd04301">
    <property type="entry name" value="NAT_SF"/>
    <property type="match status" value="1"/>
</dbReference>
<organism evidence="2 3">
    <name type="scientific">Tenacibaculum vairaonense</name>
    <dbReference type="NCBI Taxonomy" id="3137860"/>
    <lineage>
        <taxon>Bacteria</taxon>
        <taxon>Pseudomonadati</taxon>
        <taxon>Bacteroidota</taxon>
        <taxon>Flavobacteriia</taxon>
        <taxon>Flavobacteriales</taxon>
        <taxon>Flavobacteriaceae</taxon>
        <taxon>Tenacibaculum</taxon>
    </lineage>
</organism>
<dbReference type="InterPro" id="IPR000182">
    <property type="entry name" value="GNAT_dom"/>
</dbReference>
<sequence>MIDIKENRMIIRQENNNDFKEVFSVIEKAFKEEEFTDHKEQFLVERLRTSKAFIPELSIVAEVNGKIVGHILITKVKVKNKTKEFDSLALAPVSVIPEFQNKGIGGKLITHSHNKARELGYKSIILLGHESYYPKFGYEQADKYGIKLPFEVPKENCMVIELVEDGLKGVNGMVEYAKEFNG</sequence>
<gene>
    <name evidence="2" type="ORF">T190115A13A_40131</name>
</gene>
<keyword evidence="2" id="KW-0808">Transferase</keyword>
<dbReference type="PANTHER" id="PTHR43617:SF2">
    <property type="entry name" value="UPF0039 PROTEIN SLL0451"/>
    <property type="match status" value="1"/>
</dbReference>
<dbReference type="SUPFAM" id="SSF55729">
    <property type="entry name" value="Acyl-CoA N-acyltransferases (Nat)"/>
    <property type="match status" value="1"/>
</dbReference>
<dbReference type="PANTHER" id="PTHR43617">
    <property type="entry name" value="L-AMINO ACID N-ACETYLTRANSFERASE"/>
    <property type="match status" value="1"/>
</dbReference>
<dbReference type="Proteomes" id="UP001497602">
    <property type="component" value="Unassembled WGS sequence"/>
</dbReference>
<dbReference type="InterPro" id="IPR050276">
    <property type="entry name" value="MshD_Acetyltransferase"/>
</dbReference>
<dbReference type="InterPro" id="IPR016181">
    <property type="entry name" value="Acyl_CoA_acyltransferase"/>
</dbReference>
<comment type="caution">
    <text evidence="2">The sequence shown here is derived from an EMBL/GenBank/DDBJ whole genome shotgun (WGS) entry which is preliminary data.</text>
</comment>
<dbReference type="RefSeq" id="WP_348739223.1">
    <property type="nucleotide sequence ID" value="NZ_CAXJRC010000041.1"/>
</dbReference>
<evidence type="ECO:0000259" key="1">
    <source>
        <dbReference type="PROSITE" id="PS51186"/>
    </source>
</evidence>
<dbReference type="Gene3D" id="3.40.630.30">
    <property type="match status" value="1"/>
</dbReference>
<evidence type="ECO:0000313" key="3">
    <source>
        <dbReference type="Proteomes" id="UP001497602"/>
    </source>
</evidence>
<dbReference type="EC" id="2.3.1.-" evidence="2"/>
<reference evidence="2 3" key="1">
    <citation type="submission" date="2024-05" db="EMBL/GenBank/DDBJ databases">
        <authorList>
            <person name="Duchaud E."/>
        </authorList>
    </citation>
    <scope>NUCLEOTIDE SEQUENCE [LARGE SCALE GENOMIC DNA]</scope>
    <source>
        <strain evidence="2">Ena-SAMPLE-TAB-13-05-2024-13:56:06:370-140305</strain>
    </source>
</reference>
<dbReference type="Pfam" id="PF13527">
    <property type="entry name" value="Acetyltransf_9"/>
    <property type="match status" value="1"/>
</dbReference>
<keyword evidence="2" id="KW-0012">Acyltransferase</keyword>
<dbReference type="EMBL" id="CAXJRC010000041">
    <property type="protein sequence ID" value="CAL2107609.1"/>
    <property type="molecule type" value="Genomic_DNA"/>
</dbReference>